<reference evidence="2" key="1">
    <citation type="submission" date="2016-01" db="EMBL/GenBank/DDBJ databases">
        <authorList>
            <person name="Peeters C."/>
        </authorList>
    </citation>
    <scope>NUCLEOTIDE SEQUENCE</scope>
    <source>
        <strain evidence="2">LMG 29321</strain>
    </source>
</reference>
<feature type="chain" id="PRO_5007622978" evidence="1">
    <location>
        <begin position="28"/>
        <end position="60"/>
    </location>
</feature>
<keyword evidence="2" id="KW-0449">Lipoprotein</keyword>
<evidence type="ECO:0000256" key="1">
    <source>
        <dbReference type="SAM" id="SignalP"/>
    </source>
</evidence>
<dbReference type="Proteomes" id="UP000071859">
    <property type="component" value="Unassembled WGS sequence"/>
</dbReference>
<organism evidence="2 3">
    <name type="scientific">Caballeronia calidae</name>
    <dbReference type="NCBI Taxonomy" id="1777139"/>
    <lineage>
        <taxon>Bacteria</taxon>
        <taxon>Pseudomonadati</taxon>
        <taxon>Pseudomonadota</taxon>
        <taxon>Betaproteobacteria</taxon>
        <taxon>Burkholderiales</taxon>
        <taxon>Burkholderiaceae</taxon>
        <taxon>Caballeronia</taxon>
    </lineage>
</organism>
<dbReference type="EMBL" id="FCOX02000019">
    <property type="protein sequence ID" value="SAK80964.1"/>
    <property type="molecule type" value="Genomic_DNA"/>
</dbReference>
<comment type="caution">
    <text evidence="2">The sequence shown here is derived from an EMBL/GenBank/DDBJ whole genome shotgun (WGS) entry which is preliminary data.</text>
</comment>
<dbReference type="OrthoDB" id="8943283at2"/>
<proteinExistence type="predicted"/>
<keyword evidence="3" id="KW-1185">Reference proteome</keyword>
<dbReference type="PROSITE" id="PS51257">
    <property type="entry name" value="PROKAR_LIPOPROTEIN"/>
    <property type="match status" value="1"/>
</dbReference>
<feature type="signal peptide" evidence="1">
    <location>
        <begin position="1"/>
        <end position="27"/>
    </location>
</feature>
<name>A0A158CF54_9BURK</name>
<dbReference type="Pfam" id="PF20487">
    <property type="entry name" value="DUF6726"/>
    <property type="match status" value="1"/>
</dbReference>
<gene>
    <name evidence="2" type="ORF">AWB78_03871</name>
</gene>
<evidence type="ECO:0000313" key="3">
    <source>
        <dbReference type="Proteomes" id="UP000071859"/>
    </source>
</evidence>
<evidence type="ECO:0000313" key="2">
    <source>
        <dbReference type="EMBL" id="SAK80964.1"/>
    </source>
</evidence>
<dbReference type="RefSeq" id="WP_062607009.1">
    <property type="nucleotide sequence ID" value="NZ_FCOX02000019.1"/>
</dbReference>
<protein>
    <submittedName>
        <fullName evidence="2">Lipoprotein</fullName>
    </submittedName>
</protein>
<accession>A0A158CF54</accession>
<keyword evidence="1" id="KW-0732">Signal</keyword>
<dbReference type="InterPro" id="IPR046613">
    <property type="entry name" value="DUF6726"/>
</dbReference>
<dbReference type="AlphaFoldDB" id="A0A158CF54"/>
<sequence length="60" mass="6073">MRTSFRFALACAAVAACPFLFDGCALAALPCRVTSAALKIVPVVGHAASTPFDACATAID</sequence>